<dbReference type="GO" id="GO:0043169">
    <property type="term" value="F:cation binding"/>
    <property type="evidence" value="ECO:0007669"/>
    <property type="project" value="InterPro"/>
</dbReference>
<dbReference type="OrthoDB" id="9043248at2"/>
<comment type="caution">
    <text evidence="7">The sequence shown here is derived from an EMBL/GenBank/DDBJ whole genome shotgun (WGS) entry which is preliminary data.</text>
</comment>
<dbReference type="Gene3D" id="3.20.20.80">
    <property type="entry name" value="Glycosidases"/>
    <property type="match status" value="1"/>
</dbReference>
<dbReference type="EC" id="3.2.1.1" evidence="5"/>
<dbReference type="EMBL" id="RKHQ01000002">
    <property type="protein sequence ID" value="ROR93264.1"/>
    <property type="molecule type" value="Genomic_DNA"/>
</dbReference>
<evidence type="ECO:0000256" key="2">
    <source>
        <dbReference type="ARBA" id="ARBA00022801"/>
    </source>
</evidence>
<comment type="catalytic activity">
    <reaction evidence="5">
        <text>Endohydrolysis of (1-&gt;4)-alpha-D-glucosidic linkages in polysaccharides containing three or more (1-&gt;4)-alpha-linked D-glucose units.</text>
        <dbReference type="EC" id="3.2.1.1"/>
    </reaction>
</comment>
<organism evidence="7 8">
    <name type="scientific">Salana multivorans</name>
    <dbReference type="NCBI Taxonomy" id="120377"/>
    <lineage>
        <taxon>Bacteria</taxon>
        <taxon>Bacillati</taxon>
        <taxon>Actinomycetota</taxon>
        <taxon>Actinomycetes</taxon>
        <taxon>Micrococcales</taxon>
        <taxon>Beutenbergiaceae</taxon>
        <taxon>Salana</taxon>
    </lineage>
</organism>
<dbReference type="Pfam" id="PF00128">
    <property type="entry name" value="Alpha-amylase"/>
    <property type="match status" value="1"/>
</dbReference>
<comment type="similarity">
    <text evidence="1 4">Belongs to the glycosyl hydrolase 13 family.</text>
</comment>
<keyword evidence="5" id="KW-0119">Carbohydrate metabolism</keyword>
<dbReference type="SMART" id="SM00642">
    <property type="entry name" value="Aamy"/>
    <property type="match status" value="1"/>
</dbReference>
<sequence>MTEQDRSTRYANAEDRARAGRYEEREADWRQGAVVYQVMVDRFAPPADLDARRHLYEAPKRLHAWDETPTKGEYVEDVRLWSHEIDFWGGDLAGLRDRLDHVADLGADVLYLNPICEASTNHGYDAIDYLRIAPWLGSREDVTRLADDLHGRGMRLVLDGVFNHVGRANPIFRAAEADPASPYRDWFEFGERFPGGVRAWALAESLPELVHENPAVTDYLWTRPNSVVRSYLRDGVDGWRLDVASDLGFRFLEDLTRAAHAEKPGSLTVGEVSAYAPEWLGPLDGLLHWNLRRVLVELANGRLSARHAQRILARVYADADYEHMLRSWLFVDNHDTARLPDAVPDPAAQRLARVLQHTLPGSPVVYYGSEVGMTGGDDPEMRGPMRWDLLTPDNPWLVLTRRLVELRRTRRALRVGDLRWLDTDELIGFERSTDRVADAVVVLANPGDEPVTELVQLVDSKLMHVLVDALGSGARLHPVQGMVEVELEPHGVLVLTPRTAEPGGYEPFKRVQ</sequence>
<dbReference type="RefSeq" id="WP_123740248.1">
    <property type="nucleotide sequence ID" value="NZ_RKHQ01000002.1"/>
</dbReference>
<dbReference type="SUPFAM" id="SSF51445">
    <property type="entry name" value="(Trans)glycosidases"/>
    <property type="match status" value="1"/>
</dbReference>
<evidence type="ECO:0000256" key="4">
    <source>
        <dbReference type="RuleBase" id="RU003615"/>
    </source>
</evidence>
<dbReference type="AlphaFoldDB" id="A0A3N2D1A2"/>
<dbReference type="GO" id="GO:0004556">
    <property type="term" value="F:alpha-amylase activity"/>
    <property type="evidence" value="ECO:0007669"/>
    <property type="project" value="UniProtKB-UniRule"/>
</dbReference>
<proteinExistence type="inferred from homology"/>
<keyword evidence="3 5" id="KW-0326">Glycosidase</keyword>
<evidence type="ECO:0000313" key="8">
    <source>
        <dbReference type="Proteomes" id="UP000275356"/>
    </source>
</evidence>
<dbReference type="GO" id="GO:0005975">
    <property type="term" value="P:carbohydrate metabolic process"/>
    <property type="evidence" value="ECO:0007669"/>
    <property type="project" value="InterPro"/>
</dbReference>
<keyword evidence="2 5" id="KW-0378">Hydrolase</keyword>
<feature type="domain" description="Glycosyl hydrolase family 13 catalytic" evidence="6">
    <location>
        <begin position="37"/>
        <end position="407"/>
    </location>
</feature>
<dbReference type="InterPro" id="IPR017853">
    <property type="entry name" value="GH"/>
</dbReference>
<name>A0A3N2D1A2_9MICO</name>
<dbReference type="Proteomes" id="UP000275356">
    <property type="component" value="Unassembled WGS sequence"/>
</dbReference>
<accession>A0A3N2D1A2</accession>
<keyword evidence="8" id="KW-1185">Reference proteome</keyword>
<dbReference type="PANTHER" id="PTHR10357:SF210">
    <property type="entry name" value="MALTODEXTRIN GLUCOSIDASE"/>
    <property type="match status" value="1"/>
</dbReference>
<reference evidence="7 8" key="1">
    <citation type="submission" date="2018-11" db="EMBL/GenBank/DDBJ databases">
        <title>Sequencing the genomes of 1000 actinobacteria strains.</title>
        <authorList>
            <person name="Klenk H.-P."/>
        </authorList>
    </citation>
    <scope>NUCLEOTIDE SEQUENCE [LARGE SCALE GENOMIC DNA]</scope>
    <source>
        <strain evidence="7 8">DSM 13521</strain>
    </source>
</reference>
<dbReference type="InterPro" id="IPR006046">
    <property type="entry name" value="Alpha_amylase"/>
</dbReference>
<evidence type="ECO:0000259" key="6">
    <source>
        <dbReference type="SMART" id="SM00642"/>
    </source>
</evidence>
<dbReference type="PRINTS" id="PR00110">
    <property type="entry name" value="ALPHAAMYLASE"/>
</dbReference>
<protein>
    <recommendedName>
        <fullName evidence="5">Alpha-amylase</fullName>
        <ecNumber evidence="5">3.2.1.1</ecNumber>
    </recommendedName>
</protein>
<dbReference type="InterPro" id="IPR006047">
    <property type="entry name" value="GH13_cat_dom"/>
</dbReference>
<dbReference type="PANTHER" id="PTHR10357">
    <property type="entry name" value="ALPHA-AMYLASE FAMILY MEMBER"/>
    <property type="match status" value="1"/>
</dbReference>
<evidence type="ECO:0000313" key="7">
    <source>
        <dbReference type="EMBL" id="ROR93264.1"/>
    </source>
</evidence>
<gene>
    <name evidence="7" type="ORF">EDD28_2672</name>
</gene>
<evidence type="ECO:0000256" key="3">
    <source>
        <dbReference type="ARBA" id="ARBA00023295"/>
    </source>
</evidence>
<evidence type="ECO:0000256" key="5">
    <source>
        <dbReference type="RuleBase" id="RU361134"/>
    </source>
</evidence>
<evidence type="ECO:0000256" key="1">
    <source>
        <dbReference type="ARBA" id="ARBA00008061"/>
    </source>
</evidence>